<accession>A0A0G4HZW6</accession>
<name>A0A0G4HZW6_9ALVE</name>
<dbReference type="VEuPathDB" id="CryptoDB:Cvel_9784"/>
<protein>
    <submittedName>
        <fullName evidence="2">Uncharacterized protein</fullName>
    </submittedName>
</protein>
<gene>
    <name evidence="2" type="ORF">Cvel_9784</name>
</gene>
<organism evidence="2">
    <name type="scientific">Chromera velia CCMP2878</name>
    <dbReference type="NCBI Taxonomy" id="1169474"/>
    <lineage>
        <taxon>Eukaryota</taxon>
        <taxon>Sar</taxon>
        <taxon>Alveolata</taxon>
        <taxon>Colpodellida</taxon>
        <taxon>Chromeraceae</taxon>
        <taxon>Chromera</taxon>
    </lineage>
</organism>
<feature type="compositionally biased region" description="Basic and acidic residues" evidence="1">
    <location>
        <begin position="1"/>
        <end position="11"/>
    </location>
</feature>
<evidence type="ECO:0000256" key="1">
    <source>
        <dbReference type="SAM" id="MobiDB-lite"/>
    </source>
</evidence>
<feature type="region of interest" description="Disordered" evidence="1">
    <location>
        <begin position="1"/>
        <end position="161"/>
    </location>
</feature>
<evidence type="ECO:0000313" key="2">
    <source>
        <dbReference type="EMBL" id="CEM50083.1"/>
    </source>
</evidence>
<proteinExistence type="predicted"/>
<reference evidence="2" key="1">
    <citation type="submission" date="2014-11" db="EMBL/GenBank/DDBJ databases">
        <authorList>
            <person name="Otto D Thomas"/>
            <person name="Naeem Raeece"/>
        </authorList>
    </citation>
    <scope>NUCLEOTIDE SEQUENCE</scope>
</reference>
<sequence>MPSGEPSKDEGGNAPPSRTGNGPPRQLTDTSTIASLPTAALQHSHSGHRGDGGVTPRSPGVLTSFGKCGEKDREYAAGSPHASPTVVGASGGVLVAPPSQLSMDAGGAGGAAAASAKRSSEEGTQATSRSWGPRSIWNPFSTGGAARDPRQSLPPVTVNRMSSGESSKCDCSENGRGGCNCGCGGGNEAQVKRSRSCNCGGCDGCSDEGACLTLCCAACCFCCLSCFNGTF</sequence>
<dbReference type="AlphaFoldDB" id="A0A0G4HZW6"/>
<dbReference type="EMBL" id="CDMZ01004552">
    <property type="protein sequence ID" value="CEM50083.1"/>
    <property type="molecule type" value="Genomic_DNA"/>
</dbReference>